<dbReference type="GO" id="GO:0005886">
    <property type="term" value="C:plasma membrane"/>
    <property type="evidence" value="ECO:0007669"/>
    <property type="project" value="UniProtKB-SubCell"/>
</dbReference>
<comment type="caution">
    <text evidence="11">The sequence shown here is derived from an EMBL/GenBank/DDBJ whole genome shotgun (WGS) entry which is preliminary data.</text>
</comment>
<reference evidence="11 12" key="1">
    <citation type="submission" date="2009-01" db="EMBL/GenBank/DDBJ databases">
        <authorList>
            <person name="Qin X."/>
            <person name="Bachman B."/>
            <person name="Battles P."/>
            <person name="Bell A."/>
            <person name="Bess C."/>
            <person name="Bickham C."/>
            <person name="Chaboub L."/>
            <person name="Chen D."/>
            <person name="Coyle M."/>
            <person name="Deiros D.R."/>
            <person name="Dinh H."/>
            <person name="Forbes L."/>
            <person name="Fowler G."/>
            <person name="Francisco L."/>
            <person name="Fu Q."/>
            <person name="Gubbala S."/>
            <person name="Hale W."/>
            <person name="Han Y."/>
            <person name="Hemphill L."/>
            <person name="Highlander S.K."/>
            <person name="Hirani K."/>
            <person name="Hogues M."/>
            <person name="Jackson L."/>
            <person name="Jakkamsetti A."/>
            <person name="Javaid M."/>
            <person name="Jiang H."/>
            <person name="Korchina V."/>
            <person name="Kovar C."/>
            <person name="Lara F."/>
            <person name="Lee S."/>
            <person name="Mata R."/>
            <person name="Mathew T."/>
            <person name="Moen C."/>
            <person name="Morales K."/>
            <person name="Munidasa M."/>
            <person name="Nazareth L."/>
            <person name="Ngo R."/>
            <person name="Nguyen L."/>
            <person name="Okwuonu G."/>
            <person name="Ongeri F."/>
            <person name="Patil S."/>
            <person name="Petrosino J."/>
            <person name="Pham C."/>
            <person name="Pham P."/>
            <person name="Pu L.-L."/>
            <person name="Puazo M."/>
            <person name="Raj R."/>
            <person name="Reid J."/>
            <person name="Rouhana J."/>
            <person name="Saada N."/>
            <person name="Shang Y."/>
            <person name="Simmons D."/>
            <person name="Thornton R."/>
            <person name="Warren J."/>
            <person name="Weissenberger G."/>
            <person name="Zhang J."/>
            <person name="Zhang L."/>
            <person name="Zhou C."/>
            <person name="Zhu D."/>
            <person name="Muzny D."/>
            <person name="Worley K."/>
            <person name="Gibbs R."/>
        </authorList>
    </citation>
    <scope>NUCLEOTIDE SEQUENCE [LARGE SCALE GENOMIC DNA]</scope>
    <source>
        <strain evidence="11 12">DSM 15436</strain>
    </source>
</reference>
<dbReference type="GO" id="GO:0062054">
    <property type="term" value="F:fluoride channel activity"/>
    <property type="evidence" value="ECO:0007669"/>
    <property type="project" value="UniProtKB-UniRule"/>
</dbReference>
<dbReference type="GO" id="GO:0046872">
    <property type="term" value="F:metal ion binding"/>
    <property type="evidence" value="ECO:0007669"/>
    <property type="project" value="UniProtKB-KW"/>
</dbReference>
<keyword evidence="2 10" id="KW-1003">Cell membrane</keyword>
<dbReference type="Proteomes" id="UP000010301">
    <property type="component" value="Unassembled WGS sequence"/>
</dbReference>
<evidence type="ECO:0000256" key="9">
    <source>
        <dbReference type="ARBA" id="ARBA00049940"/>
    </source>
</evidence>
<dbReference type="PANTHER" id="PTHR28259">
    <property type="entry name" value="FLUORIDE EXPORT PROTEIN 1-RELATED"/>
    <property type="match status" value="1"/>
</dbReference>
<dbReference type="AlphaFoldDB" id="C0W065"/>
<keyword evidence="6 10" id="KW-0407">Ion channel</keyword>
<evidence type="ECO:0000256" key="5">
    <source>
        <dbReference type="ARBA" id="ARBA00023136"/>
    </source>
</evidence>
<evidence type="ECO:0000313" key="12">
    <source>
        <dbReference type="Proteomes" id="UP000010301"/>
    </source>
</evidence>
<dbReference type="RefSeq" id="WP_006546715.1">
    <property type="nucleotide sequence ID" value="NZ_DS999543.1"/>
</dbReference>
<evidence type="ECO:0000256" key="4">
    <source>
        <dbReference type="ARBA" id="ARBA00022989"/>
    </source>
</evidence>
<feature type="binding site" evidence="10">
    <location>
        <position position="77"/>
    </location>
    <ligand>
        <name>Na(+)</name>
        <dbReference type="ChEBI" id="CHEBI:29101"/>
        <note>structural</note>
    </ligand>
</feature>
<feature type="binding site" evidence="10">
    <location>
        <position position="74"/>
    </location>
    <ligand>
        <name>Na(+)</name>
        <dbReference type="ChEBI" id="CHEBI:29101"/>
        <note>structural</note>
    </ligand>
</feature>
<keyword evidence="12" id="KW-1185">Reference proteome</keyword>
<comment type="catalytic activity">
    <reaction evidence="8">
        <text>fluoride(in) = fluoride(out)</text>
        <dbReference type="Rhea" id="RHEA:76159"/>
        <dbReference type="ChEBI" id="CHEBI:17051"/>
    </reaction>
    <physiologicalReaction direction="left-to-right" evidence="8">
        <dbReference type="Rhea" id="RHEA:76160"/>
    </physiologicalReaction>
</comment>
<keyword evidence="10" id="KW-0915">Sodium</keyword>
<proteinExistence type="inferred from homology"/>
<evidence type="ECO:0000256" key="2">
    <source>
        <dbReference type="ARBA" id="ARBA00022475"/>
    </source>
</evidence>
<dbReference type="OrthoDB" id="5148600at2"/>
<feature type="transmembrane region" description="Helical" evidence="10">
    <location>
        <begin position="66"/>
        <end position="87"/>
    </location>
</feature>
<sequence>MFINALAVGAGGFIGAALRYLISVSIPYRGGFPWATFGINMLGTFLLAFFAQVLVVRWGLGETASLALRVGLCGGFTTFSTFSLETLTLVENGQWGTAVIYVTVSIIFGLVAAIAGSYIGQ</sequence>
<feature type="transmembrane region" description="Helical" evidence="10">
    <location>
        <begin position="6"/>
        <end position="22"/>
    </location>
</feature>
<keyword evidence="4 10" id="KW-1133">Transmembrane helix</keyword>
<dbReference type="EMBL" id="ACFG01000030">
    <property type="protein sequence ID" value="EEH63924.1"/>
    <property type="molecule type" value="Genomic_DNA"/>
</dbReference>
<dbReference type="GO" id="GO:0140114">
    <property type="term" value="P:cellular detoxification of fluoride"/>
    <property type="evidence" value="ECO:0007669"/>
    <property type="project" value="UniProtKB-UniRule"/>
</dbReference>
<evidence type="ECO:0000256" key="10">
    <source>
        <dbReference type="HAMAP-Rule" id="MF_00454"/>
    </source>
</evidence>
<keyword evidence="5 10" id="KW-0472">Membrane</keyword>
<evidence type="ECO:0000256" key="1">
    <source>
        <dbReference type="ARBA" id="ARBA00004651"/>
    </source>
</evidence>
<name>C0W065_9ACTO</name>
<comment type="function">
    <text evidence="9 10">Fluoride-specific ion channel. Important for reducing fluoride concentration in the cell, thus reducing its toxicity.</text>
</comment>
<evidence type="ECO:0000313" key="11">
    <source>
        <dbReference type="EMBL" id="EEH63924.1"/>
    </source>
</evidence>
<keyword evidence="10" id="KW-0479">Metal-binding</keyword>
<dbReference type="NCBIfam" id="TIGR00494">
    <property type="entry name" value="crcB"/>
    <property type="match status" value="1"/>
</dbReference>
<keyword evidence="3 10" id="KW-0812">Transmembrane</keyword>
<dbReference type="InterPro" id="IPR003691">
    <property type="entry name" value="FluC"/>
</dbReference>
<comment type="subcellular location">
    <subcellularLocation>
        <location evidence="1 10">Cell membrane</location>
        <topology evidence="1 10">Multi-pass membrane protein</topology>
    </subcellularLocation>
</comment>
<dbReference type="Pfam" id="PF02537">
    <property type="entry name" value="CRCB"/>
    <property type="match status" value="1"/>
</dbReference>
<dbReference type="PANTHER" id="PTHR28259:SF1">
    <property type="entry name" value="FLUORIDE EXPORT PROTEIN 1-RELATED"/>
    <property type="match status" value="1"/>
</dbReference>
<keyword evidence="10" id="KW-0406">Ion transport</keyword>
<evidence type="ECO:0000256" key="3">
    <source>
        <dbReference type="ARBA" id="ARBA00022692"/>
    </source>
</evidence>
<comment type="similarity">
    <text evidence="7 10">Belongs to the fluoride channel Fluc/FEX (TC 1.A.43) family.</text>
</comment>
<comment type="activity regulation">
    <text evidence="10">Na(+) is not transported, but it plays an essential structural role and its presence is essential for fluoride channel function.</text>
</comment>
<dbReference type="HOGENOM" id="CLU_114342_3_0_11"/>
<feature type="transmembrane region" description="Helical" evidence="10">
    <location>
        <begin position="34"/>
        <end position="60"/>
    </location>
</feature>
<evidence type="ECO:0000256" key="8">
    <source>
        <dbReference type="ARBA" id="ARBA00035585"/>
    </source>
</evidence>
<protein>
    <recommendedName>
        <fullName evidence="10">Fluoride-specific ion channel FluC</fullName>
    </recommendedName>
</protein>
<dbReference type="STRING" id="525245.HMPREF0044_0943"/>
<feature type="transmembrane region" description="Helical" evidence="10">
    <location>
        <begin position="99"/>
        <end position="119"/>
    </location>
</feature>
<dbReference type="HAMAP" id="MF_00454">
    <property type="entry name" value="FluC"/>
    <property type="match status" value="1"/>
</dbReference>
<evidence type="ECO:0000256" key="6">
    <source>
        <dbReference type="ARBA" id="ARBA00023303"/>
    </source>
</evidence>
<dbReference type="eggNOG" id="COG0239">
    <property type="taxonomic scope" value="Bacteria"/>
</dbReference>
<organism evidence="11 12">
    <name type="scientific">Gleimia coleocanis DSM 15436</name>
    <dbReference type="NCBI Taxonomy" id="525245"/>
    <lineage>
        <taxon>Bacteria</taxon>
        <taxon>Bacillati</taxon>
        <taxon>Actinomycetota</taxon>
        <taxon>Actinomycetes</taxon>
        <taxon>Actinomycetales</taxon>
        <taxon>Actinomycetaceae</taxon>
        <taxon>Gleimia</taxon>
    </lineage>
</organism>
<keyword evidence="10" id="KW-0813">Transport</keyword>
<gene>
    <name evidence="10 11" type="primary">crcB</name>
    <name evidence="10" type="synonym">fluC</name>
    <name evidence="11" type="ORF">HMPREF0044_0943</name>
</gene>
<accession>C0W065</accession>
<evidence type="ECO:0000256" key="7">
    <source>
        <dbReference type="ARBA" id="ARBA00035120"/>
    </source>
</evidence>